<dbReference type="OMA" id="MWLTDAQ"/>
<organism evidence="9 10">
    <name type="scientific">Candida albicans (strain SC5314 / ATCC MYA-2876)</name>
    <name type="common">Yeast</name>
    <dbReference type="NCBI Taxonomy" id="237561"/>
    <lineage>
        <taxon>Eukaryota</taxon>
        <taxon>Fungi</taxon>
        <taxon>Dikarya</taxon>
        <taxon>Ascomycota</taxon>
        <taxon>Saccharomycotina</taxon>
        <taxon>Pichiomycetes</taxon>
        <taxon>Debaryomycetaceae</taxon>
        <taxon>Candida/Lodderomyces clade</taxon>
        <taxon>Candida</taxon>
    </lineage>
</organism>
<dbReference type="AlphaFoldDB" id="A0A1D8PP29"/>
<dbReference type="STRING" id="237561.A0A1D8PP29"/>
<reference evidence="9 10" key="1">
    <citation type="journal article" date="2004" name="Proc. Natl. Acad. Sci. U.S.A.">
        <title>The diploid genome sequence of Candida albicans.</title>
        <authorList>
            <person name="Jones T."/>
            <person name="Federspiel N.A."/>
            <person name="Chibana H."/>
            <person name="Dungan J."/>
            <person name="Kalman S."/>
            <person name="Magee B.B."/>
            <person name="Newport G."/>
            <person name="Thorstenson Y.R."/>
            <person name="Agabian N."/>
            <person name="Magee P.T."/>
            <person name="Davis R.W."/>
            <person name="Scherer S."/>
        </authorList>
    </citation>
    <scope>NUCLEOTIDE SEQUENCE [LARGE SCALE GENOMIC DNA]</scope>
    <source>
        <strain evidence="10">SC5314 / ATCC MYA-2876</strain>
    </source>
</reference>
<dbReference type="VEuPathDB" id="FungiDB:C5_04860C_A"/>
<evidence type="ECO:0000256" key="6">
    <source>
        <dbReference type="ARBA" id="ARBA00025799"/>
    </source>
</evidence>
<accession>A0A1D8PP29</accession>
<dbReference type="InParanoid" id="A0A1D8PP29"/>
<comment type="similarity">
    <text evidence="6">Belongs to the GOT1 family.</text>
</comment>
<feature type="transmembrane region" description="Helical" evidence="7">
    <location>
        <begin position="65"/>
        <end position="85"/>
    </location>
</feature>
<dbReference type="eggNOG" id="KOG1743">
    <property type="taxonomic scope" value="Eukaryota"/>
</dbReference>
<feature type="transmembrane region" description="Helical" evidence="7">
    <location>
        <begin position="12"/>
        <end position="30"/>
    </location>
</feature>
<keyword evidence="10" id="KW-1185">Reference proteome</keyword>
<dbReference type="Pfam" id="PF04178">
    <property type="entry name" value="Got1"/>
    <property type="match status" value="1"/>
</dbReference>
<dbReference type="GO" id="GO:0005829">
    <property type="term" value="C:cytosol"/>
    <property type="evidence" value="ECO:0007669"/>
    <property type="project" value="GOC"/>
</dbReference>
<keyword evidence="5 7" id="KW-0472">Membrane</keyword>
<dbReference type="GO" id="GO:0042147">
    <property type="term" value="P:retrograde transport, endosome to Golgi"/>
    <property type="evidence" value="ECO:0007669"/>
    <property type="project" value="EnsemblFungi"/>
</dbReference>
<evidence type="ECO:0000313" key="8">
    <source>
        <dbReference type="CGD" id="CAL0000176610"/>
    </source>
</evidence>
<name>A0A1D8PP29_CANAL</name>
<evidence type="ECO:0000313" key="10">
    <source>
        <dbReference type="Proteomes" id="UP000000559"/>
    </source>
</evidence>
<evidence type="ECO:0000256" key="7">
    <source>
        <dbReference type="SAM" id="Phobius"/>
    </source>
</evidence>
<dbReference type="GO" id="GO:0030134">
    <property type="term" value="C:COPII-coated ER to Golgi transport vesicle"/>
    <property type="evidence" value="ECO:0000318"/>
    <property type="project" value="GO_Central"/>
</dbReference>
<feature type="transmembrane region" description="Helical" evidence="7">
    <location>
        <begin position="36"/>
        <end position="53"/>
    </location>
</feature>
<dbReference type="FunCoup" id="A0A1D8PP29">
    <property type="interactions" value="863"/>
</dbReference>
<keyword evidence="3 7" id="KW-1133">Transmembrane helix</keyword>
<gene>
    <name evidence="9" type="ordered locus">CAALFM_C504860CA</name>
    <name evidence="8" type="ordered locus">orf19.11455</name>
</gene>
<dbReference type="InterPro" id="IPR045176">
    <property type="entry name" value="Got1"/>
</dbReference>
<dbReference type="KEGG" id="cal:CAALFM_C504860CA"/>
<proteinExistence type="inferred from homology"/>
<dbReference type="Proteomes" id="UP000000559">
    <property type="component" value="Chromosome 5"/>
</dbReference>
<dbReference type="PANTHER" id="PTHR21493">
    <property type="entry name" value="CGI-141-RELATED/LIPASE CONTAINING PROTEIN"/>
    <property type="match status" value="1"/>
</dbReference>
<dbReference type="PANTHER" id="PTHR21493:SF9">
    <property type="entry name" value="GOLGI TRANSPORT PROTEIN 1-RELATED"/>
    <property type="match status" value="1"/>
</dbReference>
<protein>
    <submittedName>
        <fullName evidence="9">Uncharacterized protein</fullName>
    </submittedName>
</protein>
<dbReference type="OrthoDB" id="204784at2759"/>
<evidence type="ECO:0000256" key="3">
    <source>
        <dbReference type="ARBA" id="ARBA00022989"/>
    </source>
</evidence>
<keyword evidence="2 7" id="KW-0812">Transmembrane</keyword>
<dbReference type="EMBL" id="CP017627">
    <property type="protein sequence ID" value="AOW29890.1"/>
    <property type="molecule type" value="Genomic_DNA"/>
</dbReference>
<sequence>MIWLSERQKFGVSFTAGGIFFFVFGIMTFFDSALLALGNVLFIIGITLIIGPQRTIAFFSRPTKLRGTICFILGILLILLKYAFIGFILESFGILGLFGDFFGTIVQFLRSIPYIGDVLSHPLIAPTIDRLAGISNTLPV</sequence>
<evidence type="ECO:0000256" key="5">
    <source>
        <dbReference type="ARBA" id="ARBA00023136"/>
    </source>
</evidence>
<evidence type="ECO:0000313" key="9">
    <source>
        <dbReference type="EMBL" id="AOW29890.1"/>
    </source>
</evidence>
<reference evidence="9 10" key="3">
    <citation type="journal article" date="2013" name="Genome Biol.">
        <title>Assembly of a phased diploid Candida albicans genome facilitates allele-specific measurements and provides a simple model for repeat and indel structure.</title>
        <authorList>
            <person name="Muzzey D."/>
            <person name="Schwartz K."/>
            <person name="Weissman J.S."/>
            <person name="Sherlock G."/>
        </authorList>
    </citation>
    <scope>NUCLEOTIDE SEQUENCE [LARGE SCALE GENOMIC DNA]</scope>
    <source>
        <strain evidence="10">SC5314 / ATCC MYA-2876</strain>
    </source>
</reference>
<reference evidence="9 10" key="2">
    <citation type="journal article" date="2007" name="Genome Biol.">
        <title>Assembly of the Candida albicans genome into sixteen supercontigs aligned on the eight chromosomes.</title>
        <authorList>
            <person name="van het Hoog M."/>
            <person name="Rast T.J."/>
            <person name="Martchenko M."/>
            <person name="Grindle S."/>
            <person name="Dignard D."/>
            <person name="Hogues H."/>
            <person name="Cuomo C."/>
            <person name="Berriman M."/>
            <person name="Scherer S."/>
            <person name="Magee B.B."/>
            <person name="Whiteway M."/>
            <person name="Chibana H."/>
            <person name="Nantel A."/>
            <person name="Magee P.T."/>
        </authorList>
    </citation>
    <scope>GENOME REANNOTATION</scope>
    <source>
        <strain evidence="10">SC5314 / ATCC MYA-2876</strain>
    </source>
</reference>
<dbReference type="CGD" id="CAL0000176610">
    <property type="gene designation" value="orf19.11455"/>
</dbReference>
<comment type="subcellular location">
    <subcellularLocation>
        <location evidence="1">Golgi apparatus membrane</location>
        <topology evidence="1">Multi-pass membrane protein</topology>
    </subcellularLocation>
</comment>
<dbReference type="GO" id="GO:0005783">
    <property type="term" value="C:endoplasmic reticulum"/>
    <property type="evidence" value="ECO:0000318"/>
    <property type="project" value="GO_Central"/>
</dbReference>
<evidence type="ECO:0000256" key="2">
    <source>
        <dbReference type="ARBA" id="ARBA00022692"/>
    </source>
</evidence>
<dbReference type="RefSeq" id="XP_019330982.1">
    <property type="nucleotide sequence ID" value="XM_019475437.1"/>
</dbReference>
<dbReference type="GO" id="GO:0006888">
    <property type="term" value="P:endoplasmic reticulum to Golgi vesicle-mediated transport"/>
    <property type="evidence" value="ECO:0007669"/>
    <property type="project" value="EnsemblFungi"/>
</dbReference>
<dbReference type="GO" id="GO:0000139">
    <property type="term" value="C:Golgi membrane"/>
    <property type="evidence" value="ECO:0000318"/>
    <property type="project" value="GO_Central"/>
</dbReference>
<dbReference type="GeneID" id="3636437"/>
<dbReference type="GO" id="GO:0000137">
    <property type="term" value="C:Golgi cis cisterna"/>
    <property type="evidence" value="ECO:0000318"/>
    <property type="project" value="GO_Central"/>
</dbReference>
<evidence type="ECO:0000256" key="1">
    <source>
        <dbReference type="ARBA" id="ARBA00004653"/>
    </source>
</evidence>
<keyword evidence="4" id="KW-0333">Golgi apparatus</keyword>
<dbReference type="InterPro" id="IPR007305">
    <property type="entry name" value="Vesicle_transpt_Got1/SFT2"/>
</dbReference>
<evidence type="ECO:0000256" key="4">
    <source>
        <dbReference type="ARBA" id="ARBA00023034"/>
    </source>
</evidence>